<dbReference type="GO" id="GO:0046917">
    <property type="term" value="F:triphosphoribosyl-dephospho-CoA synthase activity"/>
    <property type="evidence" value="ECO:0007669"/>
    <property type="project" value="UniProtKB-EC"/>
</dbReference>
<evidence type="ECO:0000313" key="8">
    <source>
        <dbReference type="Proteomes" id="UP000067626"/>
    </source>
</evidence>
<dbReference type="PANTHER" id="PTHR30201:SF2">
    <property type="entry name" value="2-(5''-TRIPHOSPHORIBOSYL)-3'-DEPHOSPHOCOENZYME-A SYNTHASE"/>
    <property type="match status" value="1"/>
</dbReference>
<dbReference type="STRING" id="52.CMC5_081230"/>
<proteinExistence type="inferred from homology"/>
<dbReference type="EC" id="2.4.2.52" evidence="2"/>
<dbReference type="Gene3D" id="1.10.4200.10">
    <property type="entry name" value="Triphosphoribosyl-dephospho-CoA protein"/>
    <property type="match status" value="2"/>
</dbReference>
<evidence type="ECO:0000313" key="7">
    <source>
        <dbReference type="EMBL" id="AKT43886.1"/>
    </source>
</evidence>
<dbReference type="GO" id="GO:0005524">
    <property type="term" value="F:ATP binding"/>
    <property type="evidence" value="ECO:0007669"/>
    <property type="project" value="UniProtKB-KW"/>
</dbReference>
<dbReference type="PATRIC" id="fig|52.7.peg.8931"/>
<evidence type="ECO:0000256" key="3">
    <source>
        <dbReference type="ARBA" id="ARBA00022679"/>
    </source>
</evidence>
<dbReference type="RefSeq" id="WP_063796436.1">
    <property type="nucleotide sequence ID" value="NZ_CP012159.1"/>
</dbReference>
<dbReference type="EMBL" id="CP012159">
    <property type="protein sequence ID" value="AKT43886.1"/>
    <property type="molecule type" value="Genomic_DNA"/>
</dbReference>
<evidence type="ECO:0000256" key="2">
    <source>
        <dbReference type="ARBA" id="ARBA00012074"/>
    </source>
</evidence>
<accession>A0A0K1ESP2</accession>
<keyword evidence="8" id="KW-1185">Reference proteome</keyword>
<keyword evidence="5" id="KW-0067">ATP-binding</keyword>
<dbReference type="InterPro" id="IPR017555">
    <property type="entry name" value="TriPribosyl-deP-CoA_syn"/>
</dbReference>
<dbReference type="HAMAP" id="MF_01883">
    <property type="entry name" value="MdcB"/>
    <property type="match status" value="1"/>
</dbReference>
<evidence type="ECO:0000256" key="4">
    <source>
        <dbReference type="ARBA" id="ARBA00022741"/>
    </source>
</evidence>
<feature type="region of interest" description="Disordered" evidence="6">
    <location>
        <begin position="290"/>
        <end position="315"/>
    </location>
</feature>
<dbReference type="Pfam" id="PF01874">
    <property type="entry name" value="CitG"/>
    <property type="match status" value="1"/>
</dbReference>
<dbReference type="AlphaFoldDB" id="A0A0K1ESP2"/>
<dbReference type="GO" id="GO:0051191">
    <property type="term" value="P:prosthetic group biosynthetic process"/>
    <property type="evidence" value="ECO:0007669"/>
    <property type="project" value="TreeGrafter"/>
</dbReference>
<keyword evidence="4" id="KW-0547">Nucleotide-binding</keyword>
<name>A0A0K1ESP2_CHOCO</name>
<dbReference type="NCBIfam" id="NF002315">
    <property type="entry name" value="PRK01237.1"/>
    <property type="match status" value="1"/>
</dbReference>
<dbReference type="Proteomes" id="UP000067626">
    <property type="component" value="Chromosome"/>
</dbReference>
<dbReference type="PANTHER" id="PTHR30201">
    <property type="entry name" value="TRIPHOSPHORIBOSYL-DEPHOSPHO-COA SYNTHASE"/>
    <property type="match status" value="1"/>
</dbReference>
<dbReference type="OrthoDB" id="114886at2"/>
<dbReference type="KEGG" id="ccro:CMC5_081230"/>
<keyword evidence="3" id="KW-0808">Transferase</keyword>
<evidence type="ECO:0000256" key="1">
    <source>
        <dbReference type="ARBA" id="ARBA00001210"/>
    </source>
</evidence>
<evidence type="ECO:0000256" key="6">
    <source>
        <dbReference type="SAM" id="MobiDB-lite"/>
    </source>
</evidence>
<organism evidence="7 8">
    <name type="scientific">Chondromyces crocatus</name>
    <dbReference type="NCBI Taxonomy" id="52"/>
    <lineage>
        <taxon>Bacteria</taxon>
        <taxon>Pseudomonadati</taxon>
        <taxon>Myxococcota</taxon>
        <taxon>Polyangia</taxon>
        <taxon>Polyangiales</taxon>
        <taxon>Polyangiaceae</taxon>
        <taxon>Chondromyces</taxon>
    </lineage>
</organism>
<protein>
    <recommendedName>
        <fullName evidence="2">triphosphoribosyl-dephospho-CoA synthase</fullName>
        <ecNumber evidence="2">2.4.2.52</ecNumber>
    </recommendedName>
</protein>
<evidence type="ECO:0000256" key="5">
    <source>
        <dbReference type="ARBA" id="ARBA00022840"/>
    </source>
</evidence>
<comment type="catalytic activity">
    <reaction evidence="1">
        <text>3'-dephospho-CoA + ATP = 2'-(5''-triphospho-alpha-D-ribosyl)-3'-dephospho-CoA + adenine</text>
        <dbReference type="Rhea" id="RHEA:15117"/>
        <dbReference type="ChEBI" id="CHEBI:16708"/>
        <dbReference type="ChEBI" id="CHEBI:30616"/>
        <dbReference type="ChEBI" id="CHEBI:57328"/>
        <dbReference type="ChEBI" id="CHEBI:61378"/>
        <dbReference type="EC" id="2.4.2.52"/>
    </reaction>
</comment>
<dbReference type="InterPro" id="IPR002736">
    <property type="entry name" value="CitG"/>
</dbReference>
<dbReference type="NCBIfam" id="TIGR03132">
    <property type="entry name" value="malonate_mdcB"/>
    <property type="match status" value="1"/>
</dbReference>
<gene>
    <name evidence="7" type="primary">citG</name>
    <name evidence="7" type="ORF">CMC5_081230</name>
</gene>
<sequence length="315" mass="32110">MLDTCSSPSVGPAARLDAHHLGALATATLIAEAELTPKPALVDQRGRGAHTDLDLALMVRSACALQPSFVAMARAATGARPSQHLRERLALLGREAETTMLTVTAGANAHRGAIWALGLLVAAAAITGPGAPTHLAGTAGAIARFPDRAAPPSPSPSHGSAARARYGVTGARGEACAGFPHVLEHGLPALRAARARGLDSTHARLDALLTLMAHLDDTCLLHRGGLLALHAAQRGARAVLDAGGTSTDAGLAALHQLDTHLLSLNASPGGAADVLAATLFLDALDPHAHDELPLDPPADARRPAPQESHHGTARL</sequence>
<reference evidence="7 8" key="1">
    <citation type="submission" date="2015-07" db="EMBL/GenBank/DDBJ databases">
        <title>Genome analysis of myxobacterium Chondromyces crocatus Cm c5 reveals a high potential for natural compound synthesis and the genetic basis for the loss of fruiting body formation.</title>
        <authorList>
            <person name="Zaburannyi N."/>
            <person name="Bunk B."/>
            <person name="Maier J."/>
            <person name="Overmann J."/>
            <person name="Mueller R."/>
        </authorList>
    </citation>
    <scope>NUCLEOTIDE SEQUENCE [LARGE SCALE GENOMIC DNA]</scope>
    <source>
        <strain evidence="7 8">Cm c5</strain>
    </source>
</reference>